<reference evidence="1 2" key="1">
    <citation type="submission" date="2024-03" db="EMBL/GenBank/DDBJ databases">
        <title>Adaptation during the transition from Ophiocordyceps entomopathogen to insect associate is accompanied by gene loss and intensified selection.</title>
        <authorList>
            <person name="Ward C.M."/>
            <person name="Onetto C.A."/>
            <person name="Borneman A.R."/>
        </authorList>
    </citation>
    <scope>NUCLEOTIDE SEQUENCE [LARGE SCALE GENOMIC DNA]</scope>
    <source>
        <strain evidence="1">AWRI1</strain>
        <tissue evidence="1">Single Adult Female</tissue>
    </source>
</reference>
<dbReference type="AlphaFoldDB" id="A0AAN9U3L1"/>
<evidence type="ECO:0008006" key="3">
    <source>
        <dbReference type="Google" id="ProtNLM"/>
    </source>
</evidence>
<evidence type="ECO:0000313" key="1">
    <source>
        <dbReference type="EMBL" id="KAK7604283.1"/>
    </source>
</evidence>
<dbReference type="Proteomes" id="UP001367676">
    <property type="component" value="Unassembled WGS sequence"/>
</dbReference>
<sequence length="379" mass="43276">MRNLPYICFTPPSESPSSQIRRFDRLENGLASLIIEIDSARGKGPPRLLKRETMAHLKRTGRRSLDCWYKPSCNLSQNSNASLIPFVAGCKCDSDCLQYNDCCKDSKYFAESRVRLGKEFNCHPKLEVQMVTSCPESYHNFGIARNCSFELPIKDLSLVVPVTDKRTRTTYANKYCAECHNDTNYEPWDLTVDFVEITSSFFENDQNSESAQFDLLFTLEEEVTAAESAENSTERRIHVEQVFPSVRYHSAQESFLATFDGKNFVCTFDSKMPADMAAFVRKCLSNLISECPDDEEKNELCQSYTEIVYDRHNSLSFRNKVCAECNSVPPQDASYCPQSEIATDRAADRFVISSRDKERNRNLCANPIVPRYFCPTKSN</sequence>
<evidence type="ECO:0000313" key="2">
    <source>
        <dbReference type="Proteomes" id="UP001367676"/>
    </source>
</evidence>
<dbReference type="PANTHER" id="PTHR45902">
    <property type="entry name" value="LATROPHILIN RECEPTOR-LIKE PROTEIN A"/>
    <property type="match status" value="1"/>
</dbReference>
<name>A0AAN9U3L1_9HEMI</name>
<comment type="caution">
    <text evidence="1">The sequence shown here is derived from an EMBL/GenBank/DDBJ whole genome shotgun (WGS) entry which is preliminary data.</text>
</comment>
<organism evidence="1 2">
    <name type="scientific">Parthenolecanium corni</name>
    <dbReference type="NCBI Taxonomy" id="536013"/>
    <lineage>
        <taxon>Eukaryota</taxon>
        <taxon>Metazoa</taxon>
        <taxon>Ecdysozoa</taxon>
        <taxon>Arthropoda</taxon>
        <taxon>Hexapoda</taxon>
        <taxon>Insecta</taxon>
        <taxon>Pterygota</taxon>
        <taxon>Neoptera</taxon>
        <taxon>Paraneoptera</taxon>
        <taxon>Hemiptera</taxon>
        <taxon>Sternorrhyncha</taxon>
        <taxon>Coccoidea</taxon>
        <taxon>Coccidae</taxon>
        <taxon>Parthenolecanium</taxon>
    </lineage>
</organism>
<dbReference type="PANTHER" id="PTHR45902:SF4">
    <property type="entry name" value="G-PROTEIN COUPLED RECEPTORS FAMILY 2 PROFILE 2 DOMAIN-CONTAINING PROTEIN"/>
    <property type="match status" value="1"/>
</dbReference>
<keyword evidence="2" id="KW-1185">Reference proteome</keyword>
<proteinExistence type="predicted"/>
<protein>
    <recommendedName>
        <fullName evidence="3">SMB domain-containing protein</fullName>
    </recommendedName>
</protein>
<dbReference type="InterPro" id="IPR053231">
    <property type="entry name" value="GPCR_LN-TM7"/>
</dbReference>
<accession>A0AAN9U3L1</accession>
<dbReference type="EMBL" id="JBBCAQ010000004">
    <property type="protein sequence ID" value="KAK7604283.1"/>
    <property type="molecule type" value="Genomic_DNA"/>
</dbReference>
<gene>
    <name evidence="1" type="ORF">V9T40_004556</name>
</gene>